<feature type="transmembrane region" description="Helical" evidence="1">
    <location>
        <begin position="94"/>
        <end position="116"/>
    </location>
</feature>
<organism evidence="2">
    <name type="scientific">candidate division WOR-3 bacterium</name>
    <dbReference type="NCBI Taxonomy" id="2052148"/>
    <lineage>
        <taxon>Bacteria</taxon>
        <taxon>Bacteria division WOR-3</taxon>
    </lineage>
</organism>
<dbReference type="PANTHER" id="PTHR40044:SF1">
    <property type="entry name" value="INTEGRAL MEMBRANE PROTEIN"/>
    <property type="match status" value="1"/>
</dbReference>
<feature type="transmembrane region" description="Helical" evidence="1">
    <location>
        <begin position="49"/>
        <end position="82"/>
    </location>
</feature>
<gene>
    <name evidence="2" type="ORF">ENF18_08005</name>
</gene>
<dbReference type="AlphaFoldDB" id="A0A7C0VBI0"/>
<protein>
    <submittedName>
        <fullName evidence="2">QueT transporter family protein</fullName>
    </submittedName>
</protein>
<dbReference type="EMBL" id="DQWE01000377">
    <property type="protein sequence ID" value="HDI83716.1"/>
    <property type="molecule type" value="Genomic_DNA"/>
</dbReference>
<dbReference type="Pfam" id="PF06177">
    <property type="entry name" value="QueT"/>
    <property type="match status" value="1"/>
</dbReference>
<reference evidence="2" key="1">
    <citation type="journal article" date="2020" name="mSystems">
        <title>Genome- and Community-Level Interaction Insights into Carbon Utilization and Element Cycling Functions of Hydrothermarchaeota in Hydrothermal Sediment.</title>
        <authorList>
            <person name="Zhou Z."/>
            <person name="Liu Y."/>
            <person name="Xu W."/>
            <person name="Pan J."/>
            <person name="Luo Z.H."/>
            <person name="Li M."/>
        </authorList>
    </citation>
    <scope>NUCLEOTIDE SEQUENCE [LARGE SCALE GENOMIC DNA]</scope>
    <source>
        <strain evidence="2">HyVt-102</strain>
    </source>
</reference>
<feature type="transmembrane region" description="Helical" evidence="1">
    <location>
        <begin position="7"/>
        <end position="29"/>
    </location>
</feature>
<dbReference type="PIRSF" id="PIRSF031501">
    <property type="entry name" value="QueT"/>
    <property type="match status" value="1"/>
</dbReference>
<accession>A0A7C0VBI0</accession>
<keyword evidence="1" id="KW-1133">Transmembrane helix</keyword>
<evidence type="ECO:0000313" key="2">
    <source>
        <dbReference type="EMBL" id="HDI83716.1"/>
    </source>
</evidence>
<comment type="caution">
    <text evidence="2">The sequence shown here is derived from an EMBL/GenBank/DDBJ whole genome shotgun (WGS) entry which is preliminary data.</text>
</comment>
<dbReference type="InterPro" id="IPR010387">
    <property type="entry name" value="QueT"/>
</dbReference>
<keyword evidence="1" id="KW-0812">Transmembrane</keyword>
<evidence type="ECO:0000256" key="1">
    <source>
        <dbReference type="SAM" id="Phobius"/>
    </source>
</evidence>
<name>A0A7C0VBI0_UNCW3</name>
<proteinExistence type="predicted"/>
<sequence length="160" mass="17466">MVKRFARIAIIAAVYVALTVLLAPISFYAFQVRIAEALTVLPFLFPEAIWGLFIGCFISNFFGGLGLVDVTVGSLLTLLAAVLTHLTAKTGKPYLAPLPPLLINAFGVSAYLVVLLEPPSLPFHLPPYLLFVISIFIGEAIATYGLGLPLLYFLKRKEWN</sequence>
<dbReference type="PANTHER" id="PTHR40044">
    <property type="entry name" value="INTEGRAL MEMBRANE PROTEIN-RELATED"/>
    <property type="match status" value="1"/>
</dbReference>
<feature type="transmembrane region" description="Helical" evidence="1">
    <location>
        <begin position="128"/>
        <end position="154"/>
    </location>
</feature>
<keyword evidence="1" id="KW-0472">Membrane</keyword>
<dbReference type="Proteomes" id="UP000885847">
    <property type="component" value="Unassembled WGS sequence"/>
</dbReference>